<sequence length="218" mass="25441">MEKLKKTIRKHSSANEKNARERILQAAREVFSSYSFTTASTRMIAKQAGVEHPMIHYYFGSKEKLFYEMAEAIYNETRPVQESWYEGLDTMSFKEGFSLFIDRMLDYTMDKPEALRIAALNAVNIGNIEEIPGYRFIIMSMAAMRRGMEEKLTLRGSSREIEMFIYCFYSLMISLVGARSCQAQILNMNPLEEKYRTWVKDAAMTLFFPWFKKILVGQ</sequence>
<dbReference type="EMBL" id="LNQE01001058">
    <property type="protein sequence ID" value="KUG21489.1"/>
    <property type="molecule type" value="Genomic_DNA"/>
</dbReference>
<dbReference type="PROSITE" id="PS50977">
    <property type="entry name" value="HTH_TETR_2"/>
    <property type="match status" value="1"/>
</dbReference>
<dbReference type="InterPro" id="IPR023772">
    <property type="entry name" value="DNA-bd_HTH_TetR-type_CS"/>
</dbReference>
<accession>A0A0W8FL70</accession>
<proteinExistence type="predicted"/>
<name>A0A0W8FL70_9ZZZZ</name>
<protein>
    <submittedName>
        <fullName evidence="3">Transcriptional regulator, tetr family</fullName>
    </submittedName>
</protein>
<dbReference type="SUPFAM" id="SSF46689">
    <property type="entry name" value="Homeodomain-like"/>
    <property type="match status" value="1"/>
</dbReference>
<evidence type="ECO:0000259" key="2">
    <source>
        <dbReference type="PROSITE" id="PS50977"/>
    </source>
</evidence>
<dbReference type="InterPro" id="IPR009057">
    <property type="entry name" value="Homeodomain-like_sf"/>
</dbReference>
<evidence type="ECO:0000256" key="1">
    <source>
        <dbReference type="ARBA" id="ARBA00023125"/>
    </source>
</evidence>
<feature type="domain" description="HTH tetR-type" evidence="2">
    <location>
        <begin position="17"/>
        <end position="77"/>
    </location>
</feature>
<gene>
    <name evidence="3" type="ORF">ASZ90_008754</name>
</gene>
<dbReference type="InterPro" id="IPR050109">
    <property type="entry name" value="HTH-type_TetR-like_transc_reg"/>
</dbReference>
<dbReference type="AlphaFoldDB" id="A0A0W8FL70"/>
<reference evidence="3" key="1">
    <citation type="journal article" date="2015" name="Proc. Natl. Acad. Sci. U.S.A.">
        <title>Networks of energetic and metabolic interactions define dynamics in microbial communities.</title>
        <authorList>
            <person name="Embree M."/>
            <person name="Liu J.K."/>
            <person name="Al-Bassam M.M."/>
            <person name="Zengler K."/>
        </authorList>
    </citation>
    <scope>NUCLEOTIDE SEQUENCE</scope>
</reference>
<dbReference type="InterPro" id="IPR001647">
    <property type="entry name" value="HTH_TetR"/>
</dbReference>
<keyword evidence="1" id="KW-0238">DNA-binding</keyword>
<organism evidence="3">
    <name type="scientific">hydrocarbon metagenome</name>
    <dbReference type="NCBI Taxonomy" id="938273"/>
    <lineage>
        <taxon>unclassified sequences</taxon>
        <taxon>metagenomes</taxon>
        <taxon>ecological metagenomes</taxon>
    </lineage>
</organism>
<dbReference type="PROSITE" id="PS01081">
    <property type="entry name" value="HTH_TETR_1"/>
    <property type="match status" value="1"/>
</dbReference>
<evidence type="ECO:0000313" key="3">
    <source>
        <dbReference type="EMBL" id="KUG21489.1"/>
    </source>
</evidence>
<dbReference type="PANTHER" id="PTHR30328">
    <property type="entry name" value="TRANSCRIPTIONAL REPRESSOR"/>
    <property type="match status" value="1"/>
</dbReference>
<dbReference type="Gene3D" id="1.10.357.10">
    <property type="entry name" value="Tetracycline Repressor, domain 2"/>
    <property type="match status" value="1"/>
</dbReference>
<comment type="caution">
    <text evidence="3">The sequence shown here is derived from an EMBL/GenBank/DDBJ whole genome shotgun (WGS) entry which is preliminary data.</text>
</comment>
<dbReference type="PANTHER" id="PTHR30328:SF54">
    <property type="entry name" value="HTH-TYPE TRANSCRIPTIONAL REPRESSOR SCO4008"/>
    <property type="match status" value="1"/>
</dbReference>
<dbReference type="Pfam" id="PF00440">
    <property type="entry name" value="TetR_N"/>
    <property type="match status" value="1"/>
</dbReference>
<dbReference type="PRINTS" id="PR00455">
    <property type="entry name" value="HTHTETR"/>
</dbReference>
<dbReference type="GO" id="GO:0003677">
    <property type="term" value="F:DNA binding"/>
    <property type="evidence" value="ECO:0007669"/>
    <property type="project" value="UniProtKB-KW"/>
</dbReference>